<keyword evidence="10" id="KW-0282">Flagellum</keyword>
<dbReference type="Gene3D" id="2.60.98.20">
    <property type="entry name" value="Flagellar hook protein FlgE"/>
    <property type="match status" value="1"/>
</dbReference>
<dbReference type="GO" id="GO:0005829">
    <property type="term" value="C:cytosol"/>
    <property type="evidence" value="ECO:0007669"/>
    <property type="project" value="TreeGrafter"/>
</dbReference>
<evidence type="ECO:0000256" key="5">
    <source>
        <dbReference type="RuleBase" id="RU362116"/>
    </source>
</evidence>
<keyword evidence="11" id="KW-1185">Reference proteome</keyword>
<dbReference type="Pfam" id="PF07559">
    <property type="entry name" value="FlgE_D2"/>
    <property type="match status" value="1"/>
</dbReference>
<dbReference type="OrthoDB" id="8578401at2"/>
<dbReference type="InterPro" id="IPR037925">
    <property type="entry name" value="FlgE/F/G-like"/>
</dbReference>
<reference evidence="10 11" key="1">
    <citation type="submission" date="2017-05" db="EMBL/GenBank/DDBJ databases">
        <title>Complete and WGS of Bordetella genogroups.</title>
        <authorList>
            <person name="Spilker T."/>
            <person name="LiPuma J."/>
        </authorList>
    </citation>
    <scope>NUCLEOTIDE SEQUENCE [LARGE SCALE GENOMIC DNA]</scope>
    <source>
        <strain evidence="10 11">AU19157</strain>
    </source>
</reference>
<proteinExistence type="inferred from homology"/>
<accession>A0A1W6YK38</accession>
<evidence type="ECO:0000256" key="4">
    <source>
        <dbReference type="ARBA" id="ARBA00023143"/>
    </source>
</evidence>
<dbReference type="SUPFAM" id="SSF117143">
    <property type="entry name" value="Flagellar hook protein flgE"/>
    <property type="match status" value="1"/>
</dbReference>
<dbReference type="NCBIfam" id="NF004238">
    <property type="entry name" value="PRK05682.1-1"/>
    <property type="match status" value="1"/>
</dbReference>
<dbReference type="Pfam" id="PF00460">
    <property type="entry name" value="Flg_bb_rod"/>
    <property type="match status" value="1"/>
</dbReference>
<dbReference type="PANTHER" id="PTHR30435">
    <property type="entry name" value="FLAGELLAR PROTEIN"/>
    <property type="match status" value="1"/>
</dbReference>
<dbReference type="InterPro" id="IPR011491">
    <property type="entry name" value="FlgE_D2"/>
</dbReference>
<keyword evidence="10" id="KW-0966">Cell projection</keyword>
<comment type="function">
    <text evidence="5">A flexible structure which links the flagellar filament to the drive apparatus in the basal body.</text>
</comment>
<name>A0A1W6YK38_9BORD</name>
<keyword evidence="4 5" id="KW-0975">Bacterial flagellum</keyword>
<protein>
    <recommendedName>
        <fullName evidence="3 5">Flagellar hook protein FlgE</fullName>
    </recommendedName>
</protein>
<evidence type="ECO:0000259" key="9">
    <source>
        <dbReference type="Pfam" id="PF22692"/>
    </source>
</evidence>
<evidence type="ECO:0000256" key="3">
    <source>
        <dbReference type="ARBA" id="ARBA00019015"/>
    </source>
</evidence>
<sequence>MGFGQGLSGLDAASQNLDVIGNNIANANTVGFKSATATFADIYATSRVGLGVKVASIDQRFTVGNVTSTGGQYDLAIDGANGFFRMVDGSGAVSYTRNGQFGIDKDNNIINAAGQQLTGYGPGGIGTAPVPLSLPTANIAPAATTKSGFTANLNANATVIPTTTAFDPANTATYTDSQPMTVYDSLGNSHQLTTYFAKRPGVAGPPATSVYDVYYTLDGAAMAPTTPPDATTTPATPWGGATQLTFDTSGRLLNNPPTVNLSFATPGGTGSPAAPLAIAMDYTGTSQFGGDFSAGFTPDGNTTGEFSSISFGKDGSIIANYTNGKTQTVGTVALASFNNVNGLQPIGDNAWSETSESGQAVLGQPGTNGLASLQGQAVEASNVNLSTELVNMIVAQRTYQANTNTIKTQDQVLQSLLAIQ</sequence>
<evidence type="ECO:0000256" key="1">
    <source>
        <dbReference type="ARBA" id="ARBA00004117"/>
    </source>
</evidence>
<dbReference type="Pfam" id="PF06429">
    <property type="entry name" value="Flg_bbr_C"/>
    <property type="match status" value="1"/>
</dbReference>
<dbReference type="InterPro" id="IPR020013">
    <property type="entry name" value="Flagellar_FlgE/F/G"/>
</dbReference>
<dbReference type="NCBIfam" id="TIGR03506">
    <property type="entry name" value="FlgEFG_subfam"/>
    <property type="match status" value="1"/>
</dbReference>
<dbReference type="KEGG" id="bgv:CAL12_11905"/>
<dbReference type="InterPro" id="IPR001444">
    <property type="entry name" value="Flag_bb_rod_N"/>
</dbReference>
<dbReference type="PROSITE" id="PS00588">
    <property type="entry name" value="FLAGELLA_BB_ROD"/>
    <property type="match status" value="1"/>
</dbReference>
<dbReference type="RefSeq" id="WP_086064628.1">
    <property type="nucleotide sequence ID" value="NZ_CP021108.1"/>
</dbReference>
<dbReference type="AlphaFoldDB" id="A0A1W6YK38"/>
<dbReference type="InterPro" id="IPR037058">
    <property type="entry name" value="Falgellar_hook_FlgE_sf"/>
</dbReference>
<dbReference type="InterPro" id="IPR019776">
    <property type="entry name" value="Flagellar_basal_body_rod_CS"/>
</dbReference>
<evidence type="ECO:0000313" key="11">
    <source>
        <dbReference type="Proteomes" id="UP000194151"/>
    </source>
</evidence>
<feature type="domain" description="Flagellar basal-body/hook protein C-terminal" evidence="7">
    <location>
        <begin position="375"/>
        <end position="418"/>
    </location>
</feature>
<dbReference type="GO" id="GO:0071978">
    <property type="term" value="P:bacterial-type flagellum-dependent swarming motility"/>
    <property type="evidence" value="ECO:0007669"/>
    <property type="project" value="TreeGrafter"/>
</dbReference>
<dbReference type="PANTHER" id="PTHR30435:SF1">
    <property type="entry name" value="FLAGELLAR HOOK PROTEIN FLGE"/>
    <property type="match status" value="1"/>
</dbReference>
<dbReference type="Pfam" id="PF22692">
    <property type="entry name" value="LlgE_F_G_D1"/>
    <property type="match status" value="1"/>
</dbReference>
<evidence type="ECO:0000313" key="10">
    <source>
        <dbReference type="EMBL" id="ARP81437.1"/>
    </source>
</evidence>
<comment type="similarity">
    <text evidence="2 5">Belongs to the flagella basal body rod proteins family.</text>
</comment>
<feature type="domain" description="Flagellar hook protein FlgE D2" evidence="8">
    <location>
        <begin position="152"/>
        <end position="294"/>
    </location>
</feature>
<gene>
    <name evidence="10" type="ORF">CAL12_11905</name>
</gene>
<dbReference type="GO" id="GO:0009425">
    <property type="term" value="C:bacterial-type flagellum basal body"/>
    <property type="evidence" value="ECO:0007669"/>
    <property type="project" value="UniProtKB-SubCell"/>
</dbReference>
<keyword evidence="10" id="KW-0969">Cilium</keyword>
<dbReference type="STRING" id="1416806.CAL12_11905"/>
<dbReference type="InterPro" id="IPR053967">
    <property type="entry name" value="LlgE_F_G-like_D1"/>
</dbReference>
<evidence type="ECO:0000259" key="7">
    <source>
        <dbReference type="Pfam" id="PF06429"/>
    </source>
</evidence>
<feature type="domain" description="Flagellar hook protein FlgE/F/G-like D1" evidence="9">
    <location>
        <begin position="76"/>
        <end position="131"/>
    </location>
</feature>
<dbReference type="InterPro" id="IPR010930">
    <property type="entry name" value="Flg_bb/hook_C_dom"/>
</dbReference>
<dbReference type="Proteomes" id="UP000194151">
    <property type="component" value="Chromosome"/>
</dbReference>
<dbReference type="EMBL" id="CP021108">
    <property type="protein sequence ID" value="ARP81437.1"/>
    <property type="molecule type" value="Genomic_DNA"/>
</dbReference>
<comment type="subcellular location">
    <subcellularLocation>
        <location evidence="1 5">Bacterial flagellum basal body</location>
    </subcellularLocation>
</comment>
<evidence type="ECO:0000259" key="6">
    <source>
        <dbReference type="Pfam" id="PF00460"/>
    </source>
</evidence>
<organism evidence="10 11">
    <name type="scientific">Bordetella genomosp. 8</name>
    <dbReference type="NCBI Taxonomy" id="1416806"/>
    <lineage>
        <taxon>Bacteria</taxon>
        <taxon>Pseudomonadati</taxon>
        <taxon>Pseudomonadota</taxon>
        <taxon>Betaproteobacteria</taxon>
        <taxon>Burkholderiales</taxon>
        <taxon>Alcaligenaceae</taxon>
        <taxon>Bordetella</taxon>
    </lineage>
</organism>
<evidence type="ECO:0000256" key="2">
    <source>
        <dbReference type="ARBA" id="ARBA00009677"/>
    </source>
</evidence>
<feature type="domain" description="Flagellar basal body rod protein N-terminal" evidence="6">
    <location>
        <begin position="6"/>
        <end position="33"/>
    </location>
</feature>
<dbReference type="GO" id="GO:0009424">
    <property type="term" value="C:bacterial-type flagellum hook"/>
    <property type="evidence" value="ECO:0007669"/>
    <property type="project" value="TreeGrafter"/>
</dbReference>
<evidence type="ECO:0000259" key="8">
    <source>
        <dbReference type="Pfam" id="PF07559"/>
    </source>
</evidence>